<accession>A0A923MH82</accession>
<evidence type="ECO:0000256" key="2">
    <source>
        <dbReference type="ARBA" id="ARBA00007069"/>
    </source>
</evidence>
<evidence type="ECO:0000256" key="8">
    <source>
        <dbReference type="RuleBase" id="RU363032"/>
    </source>
</evidence>
<dbReference type="AlphaFoldDB" id="A0A923MH82"/>
<gene>
    <name evidence="10" type="ORF">H8Z83_04670</name>
</gene>
<evidence type="ECO:0000256" key="5">
    <source>
        <dbReference type="ARBA" id="ARBA00022692"/>
    </source>
</evidence>
<feature type="transmembrane region" description="Helical" evidence="8">
    <location>
        <begin position="152"/>
        <end position="173"/>
    </location>
</feature>
<dbReference type="PANTHER" id="PTHR42929">
    <property type="entry name" value="INNER MEMBRANE ABC TRANSPORTER PERMEASE PROTEIN YDCU-RELATED-RELATED"/>
    <property type="match status" value="1"/>
</dbReference>
<feature type="transmembrane region" description="Helical" evidence="8">
    <location>
        <begin position="90"/>
        <end position="113"/>
    </location>
</feature>
<keyword evidence="6 8" id="KW-1133">Transmembrane helix</keyword>
<dbReference type="GO" id="GO:0055085">
    <property type="term" value="P:transmembrane transport"/>
    <property type="evidence" value="ECO:0007669"/>
    <property type="project" value="InterPro"/>
</dbReference>
<dbReference type="InterPro" id="IPR035906">
    <property type="entry name" value="MetI-like_sf"/>
</dbReference>
<dbReference type="Proteomes" id="UP000620327">
    <property type="component" value="Unassembled WGS sequence"/>
</dbReference>
<keyword evidence="4" id="KW-1003">Cell membrane</keyword>
<feature type="transmembrane region" description="Helical" evidence="8">
    <location>
        <begin position="194"/>
        <end position="216"/>
    </location>
</feature>
<evidence type="ECO:0000256" key="7">
    <source>
        <dbReference type="ARBA" id="ARBA00023136"/>
    </source>
</evidence>
<protein>
    <submittedName>
        <fullName evidence="10">ABC transporter permease</fullName>
    </submittedName>
</protein>
<keyword evidence="11" id="KW-1185">Reference proteome</keyword>
<dbReference type="EMBL" id="JACOQI010000003">
    <property type="protein sequence ID" value="MBC5769616.1"/>
    <property type="molecule type" value="Genomic_DNA"/>
</dbReference>
<evidence type="ECO:0000256" key="3">
    <source>
        <dbReference type="ARBA" id="ARBA00022448"/>
    </source>
</evidence>
<comment type="caution">
    <text evidence="10">The sequence shown here is derived from an EMBL/GenBank/DDBJ whole genome shotgun (WGS) entry which is preliminary data.</text>
</comment>
<evidence type="ECO:0000259" key="9">
    <source>
        <dbReference type="PROSITE" id="PS50928"/>
    </source>
</evidence>
<dbReference type="Pfam" id="PF00528">
    <property type="entry name" value="BPD_transp_1"/>
    <property type="match status" value="1"/>
</dbReference>
<keyword evidence="3 8" id="KW-0813">Transport</keyword>
<sequence length="285" mass="31769">MKNNRLSRFAIPYVIWMALFVVAPIIMVVIYAFSASVGGFTLDNFAKMGTYTVVFTRSFKLALIATAICVLIGYPVSYKMSKEGPRFQRLAMVLIMLPMWMNFLLRTYSWMAILENNGLLNQLFRKIGLIALYNNIFGTDISFFRMINTQGAVVLGMVYNYLPFMILPIYSVIVKLDHSLIEAARDLGANSVQVFRRVILPLSLPGVLSGITMVFVPSVSTFAISKMLGGGTEMLLGDLIEQQYMGGAYNPYLGAAISLVMMVIVVICMVVMNRFGEGEEQAVMM</sequence>
<comment type="subcellular location">
    <subcellularLocation>
        <location evidence="1 8">Cell membrane</location>
        <topology evidence="1 8">Multi-pass membrane protein</topology>
    </subcellularLocation>
</comment>
<dbReference type="Gene3D" id="1.10.3720.10">
    <property type="entry name" value="MetI-like"/>
    <property type="match status" value="1"/>
</dbReference>
<evidence type="ECO:0000256" key="1">
    <source>
        <dbReference type="ARBA" id="ARBA00004651"/>
    </source>
</evidence>
<reference evidence="10" key="1">
    <citation type="submission" date="2020-08" db="EMBL/GenBank/DDBJ databases">
        <title>Genome public.</title>
        <authorList>
            <person name="Liu C."/>
            <person name="Sun Q."/>
        </authorList>
    </citation>
    <scope>NUCLEOTIDE SEQUENCE</scope>
    <source>
        <strain evidence="10">BX15</strain>
    </source>
</reference>
<feature type="transmembrane region" description="Helical" evidence="8">
    <location>
        <begin position="54"/>
        <end position="78"/>
    </location>
</feature>
<organism evidence="10 11">
    <name type="scientific">Dysosmobacter segnis</name>
    <dbReference type="NCBI Taxonomy" id="2763042"/>
    <lineage>
        <taxon>Bacteria</taxon>
        <taxon>Bacillati</taxon>
        <taxon>Bacillota</taxon>
        <taxon>Clostridia</taxon>
        <taxon>Eubacteriales</taxon>
        <taxon>Oscillospiraceae</taxon>
        <taxon>Dysosmobacter</taxon>
    </lineage>
</organism>
<dbReference type="CDD" id="cd06261">
    <property type="entry name" value="TM_PBP2"/>
    <property type="match status" value="1"/>
</dbReference>
<keyword evidence="5 8" id="KW-0812">Transmembrane</keyword>
<proteinExistence type="inferred from homology"/>
<evidence type="ECO:0000313" key="11">
    <source>
        <dbReference type="Proteomes" id="UP000620327"/>
    </source>
</evidence>
<keyword evidence="7 8" id="KW-0472">Membrane</keyword>
<dbReference type="PANTHER" id="PTHR42929:SF1">
    <property type="entry name" value="INNER MEMBRANE ABC TRANSPORTER PERMEASE PROTEIN YDCU-RELATED"/>
    <property type="match status" value="1"/>
</dbReference>
<dbReference type="InterPro" id="IPR000515">
    <property type="entry name" value="MetI-like"/>
</dbReference>
<name>A0A923MH82_9FIRM</name>
<evidence type="ECO:0000256" key="4">
    <source>
        <dbReference type="ARBA" id="ARBA00022475"/>
    </source>
</evidence>
<dbReference type="SUPFAM" id="SSF161098">
    <property type="entry name" value="MetI-like"/>
    <property type="match status" value="1"/>
</dbReference>
<dbReference type="RefSeq" id="WP_187013974.1">
    <property type="nucleotide sequence ID" value="NZ_JACOQI010000003.1"/>
</dbReference>
<dbReference type="GO" id="GO:0005886">
    <property type="term" value="C:plasma membrane"/>
    <property type="evidence" value="ECO:0007669"/>
    <property type="project" value="UniProtKB-SubCell"/>
</dbReference>
<feature type="transmembrane region" description="Helical" evidence="8">
    <location>
        <begin position="252"/>
        <end position="275"/>
    </location>
</feature>
<dbReference type="PROSITE" id="PS50928">
    <property type="entry name" value="ABC_TM1"/>
    <property type="match status" value="1"/>
</dbReference>
<evidence type="ECO:0000313" key="10">
    <source>
        <dbReference type="EMBL" id="MBC5769616.1"/>
    </source>
</evidence>
<evidence type="ECO:0000256" key="6">
    <source>
        <dbReference type="ARBA" id="ARBA00022989"/>
    </source>
</evidence>
<feature type="domain" description="ABC transmembrane type-1" evidence="9">
    <location>
        <begin position="55"/>
        <end position="272"/>
    </location>
</feature>
<feature type="transmembrane region" description="Helical" evidence="8">
    <location>
        <begin position="12"/>
        <end position="34"/>
    </location>
</feature>
<comment type="similarity">
    <text evidence="2">Belongs to the binding-protein-dependent transport system permease family. CysTW subfamily.</text>
</comment>